<dbReference type="PANTHER" id="PTHR35024:SF4">
    <property type="entry name" value="POLYMER-FORMING CYTOSKELETAL PROTEIN"/>
    <property type="match status" value="1"/>
</dbReference>
<dbReference type="PANTHER" id="PTHR35024">
    <property type="entry name" value="HYPOTHETICAL CYTOSOLIC PROTEIN"/>
    <property type="match status" value="1"/>
</dbReference>
<reference evidence="2 3" key="1">
    <citation type="submission" date="2018-06" db="EMBL/GenBank/DDBJ databases">
        <title>The draft genome sequence of Crocinitomix sp. SM1701.</title>
        <authorList>
            <person name="Zhang X."/>
        </authorList>
    </citation>
    <scope>NUCLEOTIDE SEQUENCE [LARGE SCALE GENOMIC DNA]</scope>
    <source>
        <strain evidence="2 3">SM1701</strain>
    </source>
</reference>
<comment type="caution">
    <text evidence="2">The sequence shown here is derived from an EMBL/GenBank/DDBJ whole genome shotgun (WGS) entry which is preliminary data.</text>
</comment>
<protein>
    <submittedName>
        <fullName evidence="2">Polymer-forming cytoskeletal protein</fullName>
    </submittedName>
</protein>
<gene>
    <name evidence="2" type="ORF">DNU06_12475</name>
</gene>
<proteinExistence type="inferred from homology"/>
<evidence type="ECO:0000256" key="1">
    <source>
        <dbReference type="ARBA" id="ARBA00044755"/>
    </source>
</evidence>
<dbReference type="Pfam" id="PF04519">
    <property type="entry name" value="Bactofilin"/>
    <property type="match status" value="1"/>
</dbReference>
<evidence type="ECO:0000313" key="3">
    <source>
        <dbReference type="Proteomes" id="UP000249248"/>
    </source>
</evidence>
<dbReference type="InterPro" id="IPR007607">
    <property type="entry name" value="BacA/B"/>
</dbReference>
<dbReference type="AlphaFoldDB" id="A0A2W1NC55"/>
<sequence length="140" mass="14965">MFKANASKEQSTGTNQINRIVEGTLIKGDIIADSNIRIDGKLIGNLKVNGKLVLGATGVIEGEITCLNASIEGKITGEVKVDGLLVLNETANIQGNIKTHKIGVLEGAEFTGQCIMSANTKQPLIEEIKLESKENPEMVY</sequence>
<dbReference type="RefSeq" id="WP_111063688.1">
    <property type="nucleotide sequence ID" value="NZ_JBHUCU010000017.1"/>
</dbReference>
<name>A0A2W1NC55_9FLAO</name>
<comment type="similarity">
    <text evidence="1">Belongs to the bactofilin family.</text>
</comment>
<dbReference type="EMBL" id="QKSB01000007">
    <property type="protein sequence ID" value="PZE16663.1"/>
    <property type="molecule type" value="Genomic_DNA"/>
</dbReference>
<evidence type="ECO:0000313" key="2">
    <source>
        <dbReference type="EMBL" id="PZE16663.1"/>
    </source>
</evidence>
<dbReference type="Proteomes" id="UP000249248">
    <property type="component" value="Unassembled WGS sequence"/>
</dbReference>
<organism evidence="2 3">
    <name type="scientific">Putridiphycobacter roseus</name>
    <dbReference type="NCBI Taxonomy" id="2219161"/>
    <lineage>
        <taxon>Bacteria</taxon>
        <taxon>Pseudomonadati</taxon>
        <taxon>Bacteroidota</taxon>
        <taxon>Flavobacteriia</taxon>
        <taxon>Flavobacteriales</taxon>
        <taxon>Crocinitomicaceae</taxon>
        <taxon>Putridiphycobacter</taxon>
    </lineage>
</organism>
<accession>A0A2W1NC55</accession>
<keyword evidence="3" id="KW-1185">Reference proteome</keyword>
<dbReference type="OrthoDB" id="5432602at2"/>